<dbReference type="EMBL" id="MU629427">
    <property type="protein sequence ID" value="KAJ1257281.1"/>
    <property type="molecule type" value="Genomic_DNA"/>
</dbReference>
<proteinExistence type="predicted"/>
<accession>A0A9W7XEV6</accession>
<evidence type="ECO:0000313" key="2">
    <source>
        <dbReference type="Proteomes" id="UP001164776"/>
    </source>
</evidence>
<comment type="caution">
    <text evidence="1">The sequence shown here is derived from an EMBL/GenBank/DDBJ whole genome shotgun (WGS) entry which is preliminary data.</text>
</comment>
<protein>
    <submittedName>
        <fullName evidence="1">Uncharacterized protein</fullName>
    </submittedName>
</protein>
<reference evidence="1 2" key="1">
    <citation type="submission" date="2022-10" db="EMBL/GenBank/DDBJ databases">
        <title>WGS assembly of Paspalum vaginatum 540-79.</title>
        <authorList>
            <person name="Sun G."/>
            <person name="Wase N."/>
            <person name="Shu S."/>
            <person name="Jenkins J."/>
            <person name="Zhou B."/>
            <person name="Torres-Rodriguez J."/>
            <person name="Chen C."/>
            <person name="Sandor L."/>
            <person name="Plott C."/>
            <person name="Yoshinga Y."/>
            <person name="Daum C."/>
            <person name="Qi P."/>
            <person name="Barry K."/>
            <person name="Lipzen A."/>
            <person name="Berry L."/>
            <person name="Pedersen C."/>
            <person name="Gottilla T."/>
            <person name="Foltz A."/>
            <person name="Yu H."/>
            <person name="O'Malley R."/>
            <person name="Zhang C."/>
            <person name="Devos K."/>
            <person name="Sigmon B."/>
            <person name="Yu B."/>
            <person name="Obata T."/>
            <person name="Schmutz J."/>
            <person name="Schnable J."/>
        </authorList>
    </citation>
    <scope>NUCLEOTIDE SEQUENCE [LARGE SCALE GENOMIC DNA]</scope>
    <source>
        <strain evidence="2">cv. 540-79</strain>
    </source>
</reference>
<keyword evidence="2" id="KW-1185">Reference proteome</keyword>
<sequence>MQHQHQPPSPRCAACTVPQRTKTVFDLLNYEQKNLLVCCIYINLTLPCSVSRKLDLL</sequence>
<name>A0A9W7XEV6_9POAL</name>
<dbReference type="AlphaFoldDB" id="A0A9W7XEV6"/>
<evidence type="ECO:0000313" key="1">
    <source>
        <dbReference type="EMBL" id="KAJ1257281.1"/>
    </source>
</evidence>
<organism evidence="1 2">
    <name type="scientific">Paspalum vaginatum</name>
    <name type="common">seashore paspalum</name>
    <dbReference type="NCBI Taxonomy" id="158149"/>
    <lineage>
        <taxon>Eukaryota</taxon>
        <taxon>Viridiplantae</taxon>
        <taxon>Streptophyta</taxon>
        <taxon>Embryophyta</taxon>
        <taxon>Tracheophyta</taxon>
        <taxon>Spermatophyta</taxon>
        <taxon>Magnoliopsida</taxon>
        <taxon>Liliopsida</taxon>
        <taxon>Poales</taxon>
        <taxon>Poaceae</taxon>
        <taxon>PACMAD clade</taxon>
        <taxon>Panicoideae</taxon>
        <taxon>Andropogonodae</taxon>
        <taxon>Paspaleae</taxon>
        <taxon>Paspalinae</taxon>
        <taxon>Paspalum</taxon>
    </lineage>
</organism>
<dbReference type="Proteomes" id="UP001164776">
    <property type="component" value="Unassembled WGS sequence"/>
</dbReference>
<gene>
    <name evidence="1" type="ORF">BS78_K124000</name>
</gene>